<accession>A0A9P6Q664</accession>
<feature type="compositionally biased region" description="Low complexity" evidence="1">
    <location>
        <begin position="217"/>
        <end position="229"/>
    </location>
</feature>
<dbReference type="Proteomes" id="UP000807716">
    <property type="component" value="Unassembled WGS sequence"/>
</dbReference>
<dbReference type="OrthoDB" id="2419478at2759"/>
<sequence>MSTPSQHGAGLPSQPQHSQHTQVTQPTQQQQQQQQQQPHALFPAYGPMAFMNPPGPTHSIIPQHFLGAVANQGFFMGAQAAYIFGAGVPAPSSALAPSTPFGLEASAAYGVAPSTGPSQTFPATPITRPPAGQQQEQVPQEQTAQTSQHGVQSLCGQGESSSSFAKADDGQGQALGQSSAVGPPSPPKPFGGHAQDAAEPPGRLGASAPSEQSAAETPTSVPSSISPSPTKLLETVLHVDKPLAHLGEQQPHRTLISADPHWLCMLEESQTIVSYQSPSSLSQASRQEGEVRVPMRRLCFRLQFCPDPHMAEFRTHALQFTTLQIVGYGSQQVELTQRISGHDLVNKGLKVHVDPRQVLYNNRSSYGFSVVLSNQPMSQLTTLPRPPARSSIAPPSVATETDPGLGASLEVQLTSAYCRRNLAEMLKDTATADTVIYIVPPRSHNSAPSSSSTAESAQSTQSTQSTAPSQLSQRHSQYPTATSQRHPTQHEHHQHHHPEVARALRVPNTNSQQYTLHQHQVAALQASAPRAAATPPQPTAASTSGSHHGISQAVQATAVGTEVQATVYEHGVQEVPSQTVQHDVTRLEVPQQRSSSVASPPALLARPLATPPSQHRSVSPAPVDRAGWPHYRQQPQPHHQNWQQPLEHQQHSQYQQHTQNVAFVQQRHHVPSSPWPEPHLQAAVHNSADFPPHSNFATAHGPAPQVYQRGQSTPQGPPLPQQQPQPQPQEQQQEIEEGVVLRAHYVILKNYSKINKMVQILPTTRPRSQIQYKLVIELHNPHLMRVLLEYLYTHQIAAPQLITHSPTSDPSSSSTTSARPSSPSSSSSSSSSSSASPSSSGQYTYTWRELYELAERFGLHTLARLVKCALLSELTPETVQSQLLEWVYQYEALFPAYVKYAIDQRVDLLNAVQDWRREAAAAETAEVVEAEEEGQMELEADEQGGAGHDHHSNNSNNSNNSNSDSSSSGRRVGDEGSDRLRREQARQAAAAERYFRHTPCPTSSLSGSASRAGPTGNSSSTSDATSSSMVWSHPKYRNVVARYTMFLDGHFALPTGFEAY</sequence>
<feature type="region of interest" description="Disordered" evidence="1">
    <location>
        <begin position="1"/>
        <end position="38"/>
    </location>
</feature>
<feature type="compositionally biased region" description="Basic and acidic residues" evidence="1">
    <location>
        <begin position="971"/>
        <end position="985"/>
    </location>
</feature>
<feature type="region of interest" description="Disordered" evidence="1">
    <location>
        <begin position="379"/>
        <end position="404"/>
    </location>
</feature>
<feature type="compositionally biased region" description="Low complexity" evidence="1">
    <location>
        <begin position="14"/>
        <end position="38"/>
    </location>
</feature>
<organism evidence="3 4">
    <name type="scientific">Actinomortierella ambigua</name>
    <dbReference type="NCBI Taxonomy" id="1343610"/>
    <lineage>
        <taxon>Eukaryota</taxon>
        <taxon>Fungi</taxon>
        <taxon>Fungi incertae sedis</taxon>
        <taxon>Mucoromycota</taxon>
        <taxon>Mortierellomycotina</taxon>
        <taxon>Mortierellomycetes</taxon>
        <taxon>Mortierellales</taxon>
        <taxon>Mortierellaceae</taxon>
        <taxon>Actinomortierella</taxon>
    </lineage>
</organism>
<feature type="compositionally biased region" description="Low complexity" evidence="1">
    <location>
        <begin position="130"/>
        <end position="146"/>
    </location>
</feature>
<name>A0A9P6Q664_9FUNG</name>
<feature type="region of interest" description="Disordered" evidence="1">
    <location>
        <begin position="521"/>
        <end position="550"/>
    </location>
</feature>
<feature type="region of interest" description="Disordered" evidence="1">
    <location>
        <begin position="803"/>
        <end position="841"/>
    </location>
</feature>
<feature type="compositionally biased region" description="Polar residues" evidence="1">
    <location>
        <begin position="1000"/>
        <end position="1009"/>
    </location>
</feature>
<protein>
    <recommendedName>
        <fullName evidence="2">BTB domain-containing protein</fullName>
    </recommendedName>
</protein>
<feature type="domain" description="BTB" evidence="2">
    <location>
        <begin position="735"/>
        <end position="800"/>
    </location>
</feature>
<keyword evidence="4" id="KW-1185">Reference proteome</keyword>
<dbReference type="EMBL" id="JAAAJB010000289">
    <property type="protein sequence ID" value="KAG0259325.1"/>
    <property type="molecule type" value="Genomic_DNA"/>
</dbReference>
<dbReference type="InterPro" id="IPR011333">
    <property type="entry name" value="SKP1/BTB/POZ_sf"/>
</dbReference>
<feature type="compositionally biased region" description="Low complexity" evidence="1">
    <location>
        <begin position="953"/>
        <end position="968"/>
    </location>
</feature>
<feature type="region of interest" description="Disordered" evidence="1">
    <location>
        <begin position="441"/>
        <end position="499"/>
    </location>
</feature>
<feature type="region of interest" description="Disordered" evidence="1">
    <location>
        <begin position="685"/>
        <end position="734"/>
    </location>
</feature>
<feature type="compositionally biased region" description="Pro residues" evidence="1">
    <location>
        <begin position="715"/>
        <end position="727"/>
    </location>
</feature>
<evidence type="ECO:0000259" key="2">
    <source>
        <dbReference type="PROSITE" id="PS50097"/>
    </source>
</evidence>
<dbReference type="Gene3D" id="3.30.710.10">
    <property type="entry name" value="Potassium Channel Kv1.1, Chain A"/>
    <property type="match status" value="1"/>
</dbReference>
<feature type="compositionally biased region" description="Low complexity" evidence="1">
    <location>
        <begin position="805"/>
        <end position="840"/>
    </location>
</feature>
<feature type="region of interest" description="Disordered" evidence="1">
    <location>
        <begin position="923"/>
        <end position="1030"/>
    </location>
</feature>
<evidence type="ECO:0000313" key="4">
    <source>
        <dbReference type="Proteomes" id="UP000807716"/>
    </source>
</evidence>
<feature type="compositionally biased region" description="Low complexity" evidence="1">
    <location>
        <begin position="441"/>
        <end position="472"/>
    </location>
</feature>
<comment type="caution">
    <text evidence="3">The sequence shown here is derived from an EMBL/GenBank/DDBJ whole genome shotgun (WGS) entry which is preliminary data.</text>
</comment>
<proteinExistence type="predicted"/>
<reference evidence="3" key="1">
    <citation type="journal article" date="2020" name="Fungal Divers.">
        <title>Resolving the Mortierellaceae phylogeny through synthesis of multi-gene phylogenetics and phylogenomics.</title>
        <authorList>
            <person name="Vandepol N."/>
            <person name="Liber J."/>
            <person name="Desiro A."/>
            <person name="Na H."/>
            <person name="Kennedy M."/>
            <person name="Barry K."/>
            <person name="Grigoriev I.V."/>
            <person name="Miller A.N."/>
            <person name="O'Donnell K."/>
            <person name="Stajich J.E."/>
            <person name="Bonito G."/>
        </authorList>
    </citation>
    <scope>NUCLEOTIDE SEQUENCE</scope>
    <source>
        <strain evidence="3">BC1065</strain>
    </source>
</reference>
<feature type="region of interest" description="Disordered" evidence="1">
    <location>
        <begin position="113"/>
        <end position="229"/>
    </location>
</feature>
<feature type="compositionally biased region" description="Low complexity" evidence="1">
    <location>
        <begin position="594"/>
        <end position="613"/>
    </location>
</feature>
<feature type="compositionally biased region" description="Polar residues" evidence="1">
    <location>
        <begin position="473"/>
        <end position="485"/>
    </location>
</feature>
<dbReference type="PROSITE" id="PS50097">
    <property type="entry name" value="BTB"/>
    <property type="match status" value="1"/>
</dbReference>
<evidence type="ECO:0000256" key="1">
    <source>
        <dbReference type="SAM" id="MobiDB-lite"/>
    </source>
</evidence>
<gene>
    <name evidence="3" type="ORF">DFQ27_004128</name>
</gene>
<feature type="compositionally biased region" description="Low complexity" evidence="1">
    <location>
        <begin position="521"/>
        <end position="544"/>
    </location>
</feature>
<feature type="compositionally biased region" description="Polar residues" evidence="1">
    <location>
        <begin position="147"/>
        <end position="164"/>
    </location>
</feature>
<feature type="region of interest" description="Disordered" evidence="1">
    <location>
        <begin position="587"/>
        <end position="655"/>
    </location>
</feature>
<dbReference type="AlphaFoldDB" id="A0A9P6Q664"/>
<feature type="compositionally biased region" description="Low complexity" evidence="1">
    <location>
        <begin position="1018"/>
        <end position="1028"/>
    </location>
</feature>
<evidence type="ECO:0000313" key="3">
    <source>
        <dbReference type="EMBL" id="KAG0259325.1"/>
    </source>
</evidence>
<feature type="compositionally biased region" description="Low complexity" evidence="1">
    <location>
        <begin position="633"/>
        <end position="655"/>
    </location>
</feature>
<dbReference type="InterPro" id="IPR000210">
    <property type="entry name" value="BTB/POZ_dom"/>
</dbReference>
<feature type="compositionally biased region" description="Acidic residues" evidence="1">
    <location>
        <begin position="926"/>
        <end position="942"/>
    </location>
</feature>